<evidence type="ECO:0000313" key="4">
    <source>
        <dbReference type="Proteomes" id="UP000429811"/>
    </source>
</evidence>
<dbReference type="GO" id="GO:0003677">
    <property type="term" value="F:DNA binding"/>
    <property type="evidence" value="ECO:0007669"/>
    <property type="project" value="InterPro"/>
</dbReference>
<evidence type="ECO:0000313" key="3">
    <source>
        <dbReference type="EMBL" id="MSB50890.1"/>
    </source>
</evidence>
<protein>
    <submittedName>
        <fullName evidence="3">Recombinase family protein</fullName>
    </submittedName>
</protein>
<dbReference type="PANTHER" id="PTHR30461:SF23">
    <property type="entry name" value="DNA RECOMBINASE-RELATED"/>
    <property type="match status" value="1"/>
</dbReference>
<dbReference type="AlphaFoldDB" id="A0A6I2RMM6"/>
<evidence type="ECO:0000259" key="2">
    <source>
        <dbReference type="PROSITE" id="PS51737"/>
    </source>
</evidence>
<name>A0A6I2RMM6_FLAPL</name>
<evidence type="ECO:0000259" key="1">
    <source>
        <dbReference type="PROSITE" id="PS51736"/>
    </source>
</evidence>
<feature type="domain" description="Recombinase" evidence="2">
    <location>
        <begin position="174"/>
        <end position="285"/>
    </location>
</feature>
<comment type="caution">
    <text evidence="3">The sequence shown here is derived from an EMBL/GenBank/DDBJ whole genome shotgun (WGS) entry which is preliminary data.</text>
</comment>
<dbReference type="RefSeq" id="WP_154250913.1">
    <property type="nucleotide sequence ID" value="NZ_CACRUB010000040.1"/>
</dbReference>
<dbReference type="PANTHER" id="PTHR30461">
    <property type="entry name" value="DNA-INVERTASE FROM LAMBDOID PROPHAGE"/>
    <property type="match status" value="1"/>
</dbReference>
<dbReference type="InterPro" id="IPR036162">
    <property type="entry name" value="Resolvase-like_N_sf"/>
</dbReference>
<dbReference type="SMART" id="SM00857">
    <property type="entry name" value="Resolvase"/>
    <property type="match status" value="1"/>
</dbReference>
<accession>A0A6I2RMM6</accession>
<gene>
    <name evidence="3" type="ORF">GKE90_19715</name>
</gene>
<dbReference type="PROSITE" id="PS51737">
    <property type="entry name" value="RECOMBINASE_DNA_BIND"/>
    <property type="match status" value="1"/>
</dbReference>
<dbReference type="InterPro" id="IPR038109">
    <property type="entry name" value="DNA_bind_recomb_sf"/>
</dbReference>
<dbReference type="Gene3D" id="3.40.50.1390">
    <property type="entry name" value="Resolvase, N-terminal catalytic domain"/>
    <property type="match status" value="1"/>
</dbReference>
<feature type="domain" description="Resolvase/invertase-type recombinase catalytic" evidence="1">
    <location>
        <begin position="18"/>
        <end position="165"/>
    </location>
</feature>
<organism evidence="3 4">
    <name type="scientific">Flavonifractor plautii</name>
    <name type="common">Fusobacterium plautii</name>
    <dbReference type="NCBI Taxonomy" id="292800"/>
    <lineage>
        <taxon>Bacteria</taxon>
        <taxon>Bacillati</taxon>
        <taxon>Bacillota</taxon>
        <taxon>Clostridia</taxon>
        <taxon>Eubacteriales</taxon>
        <taxon>Oscillospiraceae</taxon>
        <taxon>Flavonifractor</taxon>
    </lineage>
</organism>
<proteinExistence type="predicted"/>
<dbReference type="SUPFAM" id="SSF53041">
    <property type="entry name" value="Resolvase-like"/>
    <property type="match status" value="1"/>
</dbReference>
<dbReference type="InterPro" id="IPR006119">
    <property type="entry name" value="Resolv_N"/>
</dbReference>
<dbReference type="PROSITE" id="PS51736">
    <property type="entry name" value="RECOMBINASES_3"/>
    <property type="match status" value="1"/>
</dbReference>
<sequence length="285" mass="33313">MWSVRTIPPNNLVPTQLKVAAYCRVSTNSLEQQTSLSSQEQYYEEWIKRIPHWTFAGIYSDIGSGTQAKGRRRFNAMISACRRGKIDTILTKSAHRFARNTVDALETIRMLRRWKVDIYFEIEGIHSLYESSEFLLAVVCARAQEESYSKSEDIKWGLRKAFENPESRYYQRICYGYTHNKDGRLVINEKEAQIVRLIYEMAGEGKSLSRISSRLKEMGIPSPRGKETWSRETLRKILKNEKYTGSVILQKTYVKNFLEHKQVQNEGQLDLYQINNNHQPIIDDR</sequence>
<dbReference type="Proteomes" id="UP000429811">
    <property type="component" value="Unassembled WGS sequence"/>
</dbReference>
<dbReference type="InterPro" id="IPR050639">
    <property type="entry name" value="SSR_resolvase"/>
</dbReference>
<dbReference type="InterPro" id="IPR011109">
    <property type="entry name" value="DNA_bind_recombinase_dom"/>
</dbReference>
<dbReference type="Pfam" id="PF07508">
    <property type="entry name" value="Recombinase"/>
    <property type="match status" value="1"/>
</dbReference>
<dbReference type="Gene3D" id="3.90.1750.20">
    <property type="entry name" value="Putative Large Serine Recombinase, Chain B, Domain 2"/>
    <property type="match status" value="1"/>
</dbReference>
<dbReference type="EMBL" id="WKPO01000046">
    <property type="protein sequence ID" value="MSB50890.1"/>
    <property type="molecule type" value="Genomic_DNA"/>
</dbReference>
<reference evidence="3 4" key="1">
    <citation type="journal article" date="2019" name="Nat. Med.">
        <title>A library of human gut bacterial isolates paired with longitudinal multiomics data enables mechanistic microbiome research.</title>
        <authorList>
            <person name="Poyet M."/>
            <person name="Groussin M."/>
            <person name="Gibbons S.M."/>
            <person name="Avila-Pacheco J."/>
            <person name="Jiang X."/>
            <person name="Kearney S.M."/>
            <person name="Perrotta A.R."/>
            <person name="Berdy B."/>
            <person name="Zhao S."/>
            <person name="Lieberman T.D."/>
            <person name="Swanson P.K."/>
            <person name="Smith M."/>
            <person name="Roesemann S."/>
            <person name="Alexander J.E."/>
            <person name="Rich S.A."/>
            <person name="Livny J."/>
            <person name="Vlamakis H."/>
            <person name="Clish C."/>
            <person name="Bullock K."/>
            <person name="Deik A."/>
            <person name="Scott J."/>
            <person name="Pierce K.A."/>
            <person name="Xavier R.J."/>
            <person name="Alm E.J."/>
        </authorList>
    </citation>
    <scope>NUCLEOTIDE SEQUENCE [LARGE SCALE GENOMIC DNA]</scope>
    <source>
        <strain evidence="3 4">BIOML-A5</strain>
    </source>
</reference>
<dbReference type="CDD" id="cd00338">
    <property type="entry name" value="Ser_Recombinase"/>
    <property type="match status" value="1"/>
</dbReference>
<dbReference type="Pfam" id="PF00239">
    <property type="entry name" value="Resolvase"/>
    <property type="match status" value="1"/>
</dbReference>
<dbReference type="GO" id="GO:0000150">
    <property type="term" value="F:DNA strand exchange activity"/>
    <property type="evidence" value="ECO:0007669"/>
    <property type="project" value="InterPro"/>
</dbReference>